<evidence type="ECO:0000313" key="2">
    <source>
        <dbReference type="EMBL" id="GBP65034.1"/>
    </source>
</evidence>
<protein>
    <submittedName>
        <fullName evidence="2">Uncharacterized protein</fullName>
    </submittedName>
</protein>
<evidence type="ECO:0000256" key="1">
    <source>
        <dbReference type="SAM" id="MobiDB-lite"/>
    </source>
</evidence>
<name>A0A4C1XR20_EUMVA</name>
<gene>
    <name evidence="2" type="ORF">EVAR_43141_1</name>
</gene>
<evidence type="ECO:0000313" key="3">
    <source>
        <dbReference type="Proteomes" id="UP000299102"/>
    </source>
</evidence>
<dbReference type="AlphaFoldDB" id="A0A4C1XR20"/>
<feature type="region of interest" description="Disordered" evidence="1">
    <location>
        <begin position="50"/>
        <end position="70"/>
    </location>
</feature>
<proteinExistence type="predicted"/>
<reference evidence="2 3" key="1">
    <citation type="journal article" date="2019" name="Commun. Biol.">
        <title>The bagworm genome reveals a unique fibroin gene that provides high tensile strength.</title>
        <authorList>
            <person name="Kono N."/>
            <person name="Nakamura H."/>
            <person name="Ohtoshi R."/>
            <person name="Tomita M."/>
            <person name="Numata K."/>
            <person name="Arakawa K."/>
        </authorList>
    </citation>
    <scope>NUCLEOTIDE SEQUENCE [LARGE SCALE GENOMIC DNA]</scope>
</reference>
<keyword evidence="3" id="KW-1185">Reference proteome</keyword>
<organism evidence="2 3">
    <name type="scientific">Eumeta variegata</name>
    <name type="common">Bagworm moth</name>
    <name type="synonym">Eumeta japonica</name>
    <dbReference type="NCBI Taxonomy" id="151549"/>
    <lineage>
        <taxon>Eukaryota</taxon>
        <taxon>Metazoa</taxon>
        <taxon>Ecdysozoa</taxon>
        <taxon>Arthropoda</taxon>
        <taxon>Hexapoda</taxon>
        <taxon>Insecta</taxon>
        <taxon>Pterygota</taxon>
        <taxon>Neoptera</taxon>
        <taxon>Endopterygota</taxon>
        <taxon>Lepidoptera</taxon>
        <taxon>Glossata</taxon>
        <taxon>Ditrysia</taxon>
        <taxon>Tineoidea</taxon>
        <taxon>Psychidae</taxon>
        <taxon>Oiketicinae</taxon>
        <taxon>Eumeta</taxon>
    </lineage>
</organism>
<accession>A0A4C1XR20</accession>
<comment type="caution">
    <text evidence="2">The sequence shown here is derived from an EMBL/GenBank/DDBJ whole genome shotgun (WGS) entry which is preliminary data.</text>
</comment>
<dbReference type="EMBL" id="BGZK01000917">
    <property type="protein sequence ID" value="GBP65034.1"/>
    <property type="molecule type" value="Genomic_DNA"/>
</dbReference>
<sequence>MDEHRRTRIRRSCIGFVKSASQCAPVPVRRKRRNQYVRCGILEGTVRGVPRERPHVRRPSAGPAGARSGRRPPLKLCVYGPSAAAPSYLLLPRNSVGPVLFSSETSLSESSLSTVASCHKITILKANSHLNCI</sequence>
<dbReference type="Proteomes" id="UP000299102">
    <property type="component" value="Unassembled WGS sequence"/>
</dbReference>